<evidence type="ECO:0000256" key="6">
    <source>
        <dbReference type="ARBA" id="ARBA00022737"/>
    </source>
</evidence>
<keyword evidence="8" id="KW-0130">Cell adhesion</keyword>
<dbReference type="AlphaFoldDB" id="R7THG6"/>
<dbReference type="GO" id="GO:0046872">
    <property type="term" value="F:metal ion binding"/>
    <property type="evidence" value="ECO:0007669"/>
    <property type="project" value="UniProtKB-KW"/>
</dbReference>
<dbReference type="HOGENOM" id="CLU_001357_11_0_1"/>
<proteinExistence type="inferred from homology"/>
<dbReference type="GO" id="GO:0001725">
    <property type="term" value="C:stress fiber"/>
    <property type="evidence" value="ECO:0007669"/>
    <property type="project" value="TreeGrafter"/>
</dbReference>
<evidence type="ECO:0000256" key="9">
    <source>
        <dbReference type="ARBA" id="ARBA00022949"/>
    </source>
</evidence>
<feature type="domain" description="LIM zinc-binding" evidence="14">
    <location>
        <begin position="122"/>
        <end position="191"/>
    </location>
</feature>
<gene>
    <name evidence="15" type="ORF">CAPTEDRAFT_131708</name>
</gene>
<evidence type="ECO:0000256" key="5">
    <source>
        <dbReference type="ARBA" id="ARBA00022723"/>
    </source>
</evidence>
<evidence type="ECO:0000256" key="4">
    <source>
        <dbReference type="ARBA" id="ARBA00022490"/>
    </source>
</evidence>
<dbReference type="FunFam" id="2.10.110.10:FF:000047">
    <property type="entry name" value="lipoma-preferred partner isoform X1"/>
    <property type="match status" value="1"/>
</dbReference>
<dbReference type="Proteomes" id="UP000014760">
    <property type="component" value="Unassembled WGS sequence"/>
</dbReference>
<dbReference type="PROSITE" id="PS50023">
    <property type="entry name" value="LIM_DOMAIN_2"/>
    <property type="match status" value="3"/>
</dbReference>
<dbReference type="EMBL" id="KB310854">
    <property type="protein sequence ID" value="ELT90560.1"/>
    <property type="molecule type" value="Genomic_DNA"/>
</dbReference>
<reference evidence="16" key="3">
    <citation type="submission" date="2015-06" db="UniProtKB">
        <authorList>
            <consortium name="EnsemblMetazoa"/>
        </authorList>
    </citation>
    <scope>IDENTIFICATION</scope>
</reference>
<sequence length="200" mass="22069">GMCAKCGLSIMGESTGCTALDQLFHIQCFTCVSCDACLRGQPFFAMEGKPYCEACYLNTLEKCSVCSKPITDRVLRATGKPYHPACFTCVVCGKSLDGIPFTVDATSQIHCIEDFHRKFAPRCCVCLEPILPDRGQENLRIVALDRSFHMQCYKCEDCGILLSSQSEDGCGCYPFDEHILCQSCNANRINALTTKPITEL</sequence>
<organism evidence="15">
    <name type="scientific">Capitella teleta</name>
    <name type="common">Polychaete worm</name>
    <dbReference type="NCBI Taxonomy" id="283909"/>
    <lineage>
        <taxon>Eukaryota</taxon>
        <taxon>Metazoa</taxon>
        <taxon>Spiralia</taxon>
        <taxon>Lophotrochozoa</taxon>
        <taxon>Annelida</taxon>
        <taxon>Polychaeta</taxon>
        <taxon>Sedentaria</taxon>
        <taxon>Scolecida</taxon>
        <taxon>Capitellidae</taxon>
        <taxon>Capitella</taxon>
    </lineage>
</organism>
<dbReference type="SMART" id="SM00132">
    <property type="entry name" value="LIM"/>
    <property type="match status" value="3"/>
</dbReference>
<keyword evidence="11" id="KW-0206">Cytoskeleton</keyword>
<dbReference type="Gene3D" id="2.10.110.10">
    <property type="entry name" value="Cysteine Rich Protein"/>
    <property type="match status" value="3"/>
</dbReference>
<keyword evidence="7 13" id="KW-0862">Zinc</keyword>
<evidence type="ECO:0000256" key="10">
    <source>
        <dbReference type="ARBA" id="ARBA00023038"/>
    </source>
</evidence>
<dbReference type="SUPFAM" id="SSF57716">
    <property type="entry name" value="Glucocorticoid receptor-like (DNA-binding domain)"/>
    <property type="match status" value="4"/>
</dbReference>
<dbReference type="STRING" id="283909.R7THG6"/>
<name>R7THG6_CAPTE</name>
<evidence type="ECO:0000313" key="16">
    <source>
        <dbReference type="EnsemblMetazoa" id="CapteP131708"/>
    </source>
</evidence>
<evidence type="ECO:0000259" key="14">
    <source>
        <dbReference type="PROSITE" id="PS50023"/>
    </source>
</evidence>
<evidence type="ECO:0000256" key="12">
    <source>
        <dbReference type="ARBA" id="ARBA00039396"/>
    </source>
</evidence>
<evidence type="ECO:0000256" key="7">
    <source>
        <dbReference type="ARBA" id="ARBA00022833"/>
    </source>
</evidence>
<feature type="non-terminal residue" evidence="15">
    <location>
        <position position="1"/>
    </location>
</feature>
<feature type="domain" description="LIM zinc-binding" evidence="14">
    <location>
        <begin position="61"/>
        <end position="121"/>
    </location>
</feature>
<dbReference type="FunFam" id="2.10.110.10:FF:000057">
    <property type="entry name" value="Zyxin"/>
    <property type="match status" value="1"/>
</dbReference>
<dbReference type="EMBL" id="AMQN01014283">
    <property type="status" value="NOT_ANNOTATED_CDS"/>
    <property type="molecule type" value="Genomic_DNA"/>
</dbReference>
<dbReference type="PANTHER" id="PTHR24207:SF2">
    <property type="entry name" value="ZYX102 PROTEIN"/>
    <property type="match status" value="1"/>
</dbReference>
<keyword evidence="4" id="KW-0963">Cytoplasm</keyword>
<dbReference type="OMA" id="RCEDCNM"/>
<dbReference type="OrthoDB" id="25414at2759"/>
<dbReference type="EnsemblMetazoa" id="CapteT131708">
    <property type="protein sequence ID" value="CapteP131708"/>
    <property type="gene ID" value="CapteG131708"/>
</dbReference>
<evidence type="ECO:0000256" key="11">
    <source>
        <dbReference type="ARBA" id="ARBA00023212"/>
    </source>
</evidence>
<dbReference type="GO" id="GO:0098609">
    <property type="term" value="P:cell-cell adhesion"/>
    <property type="evidence" value="ECO:0007669"/>
    <property type="project" value="TreeGrafter"/>
</dbReference>
<comment type="subcellular location">
    <subcellularLocation>
        <location evidence="2">Cell junction</location>
        <location evidence="2">Focal adhesion</location>
    </subcellularLocation>
    <subcellularLocation>
        <location evidence="1">Cytoplasm</location>
        <location evidence="1">Cytoskeleton</location>
    </subcellularLocation>
</comment>
<evidence type="ECO:0000256" key="2">
    <source>
        <dbReference type="ARBA" id="ARBA00004246"/>
    </source>
</evidence>
<evidence type="ECO:0000256" key="13">
    <source>
        <dbReference type="PROSITE-ProRule" id="PRU00125"/>
    </source>
</evidence>
<comment type="similarity">
    <text evidence="3">Belongs to the zyxin/ajuba family.</text>
</comment>
<keyword evidence="9" id="KW-0965">Cell junction</keyword>
<keyword evidence="6" id="KW-0677">Repeat</keyword>
<evidence type="ECO:0000313" key="17">
    <source>
        <dbReference type="Proteomes" id="UP000014760"/>
    </source>
</evidence>
<protein>
    <recommendedName>
        <fullName evidence="12">Zyxin</fullName>
    </recommendedName>
</protein>
<keyword evidence="5 13" id="KW-0479">Metal-binding</keyword>
<dbReference type="PANTHER" id="PTHR24207">
    <property type="entry name" value="ZYX102 PROTEIN"/>
    <property type="match status" value="1"/>
</dbReference>
<accession>R7THG6</accession>
<keyword evidence="17" id="KW-1185">Reference proteome</keyword>
<keyword evidence="10 13" id="KW-0440">LIM domain</keyword>
<reference evidence="15 17" key="2">
    <citation type="journal article" date="2013" name="Nature">
        <title>Insights into bilaterian evolution from three spiralian genomes.</title>
        <authorList>
            <person name="Simakov O."/>
            <person name="Marletaz F."/>
            <person name="Cho S.J."/>
            <person name="Edsinger-Gonzales E."/>
            <person name="Havlak P."/>
            <person name="Hellsten U."/>
            <person name="Kuo D.H."/>
            <person name="Larsson T."/>
            <person name="Lv J."/>
            <person name="Arendt D."/>
            <person name="Savage R."/>
            <person name="Osoegawa K."/>
            <person name="de Jong P."/>
            <person name="Grimwood J."/>
            <person name="Chapman J.A."/>
            <person name="Shapiro H."/>
            <person name="Aerts A."/>
            <person name="Otillar R.P."/>
            <person name="Terry A.Y."/>
            <person name="Boore J.L."/>
            <person name="Grigoriev I.V."/>
            <person name="Lindberg D.R."/>
            <person name="Seaver E.C."/>
            <person name="Weisblat D.A."/>
            <person name="Putnam N.H."/>
            <person name="Rokhsar D.S."/>
        </authorList>
    </citation>
    <scope>NUCLEOTIDE SEQUENCE</scope>
    <source>
        <strain evidence="15 17">I ESC-2004</strain>
    </source>
</reference>
<reference evidence="17" key="1">
    <citation type="submission" date="2012-12" db="EMBL/GenBank/DDBJ databases">
        <authorList>
            <person name="Hellsten U."/>
            <person name="Grimwood J."/>
            <person name="Chapman J.A."/>
            <person name="Shapiro H."/>
            <person name="Aerts A."/>
            <person name="Otillar R.P."/>
            <person name="Terry A.Y."/>
            <person name="Boore J.L."/>
            <person name="Simakov O."/>
            <person name="Marletaz F."/>
            <person name="Cho S.-J."/>
            <person name="Edsinger-Gonzales E."/>
            <person name="Havlak P."/>
            <person name="Kuo D.-H."/>
            <person name="Larsson T."/>
            <person name="Lv J."/>
            <person name="Arendt D."/>
            <person name="Savage R."/>
            <person name="Osoegawa K."/>
            <person name="de Jong P."/>
            <person name="Lindberg D.R."/>
            <person name="Seaver E.C."/>
            <person name="Weisblat D.A."/>
            <person name="Putnam N.H."/>
            <person name="Grigoriev I.V."/>
            <person name="Rokhsar D.S."/>
        </authorList>
    </citation>
    <scope>NUCLEOTIDE SEQUENCE</scope>
    <source>
        <strain evidence="17">I ESC-2004</strain>
    </source>
</reference>
<dbReference type="PROSITE" id="PS00478">
    <property type="entry name" value="LIM_DOMAIN_1"/>
    <property type="match status" value="3"/>
</dbReference>
<evidence type="ECO:0000313" key="15">
    <source>
        <dbReference type="EMBL" id="ELT90560.1"/>
    </source>
</evidence>
<dbReference type="Pfam" id="PF00412">
    <property type="entry name" value="LIM"/>
    <property type="match status" value="2"/>
</dbReference>
<dbReference type="GO" id="GO:0005925">
    <property type="term" value="C:focal adhesion"/>
    <property type="evidence" value="ECO:0007669"/>
    <property type="project" value="UniProtKB-SubCell"/>
</dbReference>
<evidence type="ECO:0000256" key="1">
    <source>
        <dbReference type="ARBA" id="ARBA00004245"/>
    </source>
</evidence>
<evidence type="ECO:0000256" key="3">
    <source>
        <dbReference type="ARBA" id="ARBA00009611"/>
    </source>
</evidence>
<dbReference type="InterPro" id="IPR001781">
    <property type="entry name" value="Znf_LIM"/>
</dbReference>
<dbReference type="FunFam" id="2.10.110.10:FF:000027">
    <property type="entry name" value="lipoma-preferred partner isoform X1"/>
    <property type="match status" value="1"/>
</dbReference>
<feature type="domain" description="LIM zinc-binding" evidence="14">
    <location>
        <begin position="1"/>
        <end position="60"/>
    </location>
</feature>
<evidence type="ECO:0000256" key="8">
    <source>
        <dbReference type="ARBA" id="ARBA00022889"/>
    </source>
</evidence>